<name>A0A0H5PZI0_9ZZZZ</name>
<reference evidence="1" key="2">
    <citation type="submission" date="2015-07" db="EMBL/GenBank/DDBJ databases">
        <title>Plasmids, circular viruses and viroids from rat gut.</title>
        <authorList>
            <person name="Jorgensen T.J."/>
            <person name="Hansen M.A."/>
            <person name="Xu Z."/>
            <person name="Tabak M.A."/>
            <person name="Sorensen S.J."/>
            <person name="Hansen L.H."/>
        </authorList>
    </citation>
    <scope>NUCLEOTIDE SEQUENCE</scope>
    <source>
        <plasmid evidence="1">pRGRH0290</plasmid>
    </source>
</reference>
<geneLocation type="plasmid" evidence="1">
    <name>pRGRH0290</name>
</geneLocation>
<reference evidence="1" key="1">
    <citation type="submission" date="2015-06" db="EMBL/GenBank/DDBJ databases">
        <authorList>
            <person name="Joergensen T."/>
        </authorList>
    </citation>
    <scope>NUCLEOTIDE SEQUENCE</scope>
    <source>
        <plasmid evidence="1">pRGRH0290</plasmid>
    </source>
</reference>
<organism evidence="1">
    <name type="scientific">uncultured prokaryote</name>
    <dbReference type="NCBI Taxonomy" id="198431"/>
    <lineage>
        <taxon>unclassified sequences</taxon>
        <taxon>environmental samples</taxon>
    </lineage>
</organism>
<keyword evidence="1" id="KW-0614">Plasmid</keyword>
<sequence length="51" mass="5598">MSDLTLQVLETTLIEAISEGSTGDHRLSDQMLADMAYALHLLYKSRSDGEA</sequence>
<accession>A0A0H5PZI0</accession>
<dbReference type="AlphaFoldDB" id="A0A0H5PZI0"/>
<evidence type="ECO:0000313" key="1">
    <source>
        <dbReference type="EMBL" id="CRY94589.1"/>
    </source>
</evidence>
<dbReference type="EMBL" id="LN852962">
    <property type="protein sequence ID" value="CRY94589.1"/>
    <property type="molecule type" value="Genomic_DNA"/>
</dbReference>
<proteinExistence type="predicted"/>
<protein>
    <submittedName>
        <fullName evidence="1">Uncharacterized protein</fullName>
    </submittedName>
</protein>